<dbReference type="InterPro" id="IPR007895">
    <property type="entry name" value="MASE1"/>
</dbReference>
<evidence type="ECO:0000256" key="11">
    <source>
        <dbReference type="ARBA" id="ARBA00023136"/>
    </source>
</evidence>
<feature type="transmembrane region" description="Helical" evidence="13">
    <location>
        <begin position="72"/>
        <end position="101"/>
    </location>
</feature>
<evidence type="ECO:0000256" key="13">
    <source>
        <dbReference type="SAM" id="Phobius"/>
    </source>
</evidence>
<comment type="caution">
    <text evidence="15">The sequence shown here is derived from an EMBL/GenBank/DDBJ whole genome shotgun (WGS) entry which is preliminary data.</text>
</comment>
<feature type="domain" description="Histidine kinase" evidence="14">
    <location>
        <begin position="335"/>
        <end position="552"/>
    </location>
</feature>
<keyword evidence="7 13" id="KW-0812">Transmembrane</keyword>
<dbReference type="Gene3D" id="3.30.565.10">
    <property type="entry name" value="Histidine kinase-like ATPase, C-terminal domain"/>
    <property type="match status" value="1"/>
</dbReference>
<dbReference type="SUPFAM" id="SSF55874">
    <property type="entry name" value="ATPase domain of HSP90 chaperone/DNA topoisomerase II/histidine kinase"/>
    <property type="match status" value="1"/>
</dbReference>
<proteinExistence type="predicted"/>
<feature type="transmembrane region" description="Helical" evidence="13">
    <location>
        <begin position="21"/>
        <end position="41"/>
    </location>
</feature>
<evidence type="ECO:0000313" key="16">
    <source>
        <dbReference type="Proteomes" id="UP000245639"/>
    </source>
</evidence>
<feature type="transmembrane region" description="Helical" evidence="13">
    <location>
        <begin position="227"/>
        <end position="253"/>
    </location>
</feature>
<dbReference type="SMART" id="SM00388">
    <property type="entry name" value="HisKA"/>
    <property type="match status" value="1"/>
</dbReference>
<keyword evidence="6" id="KW-0808">Transferase</keyword>
<dbReference type="CDD" id="cd00082">
    <property type="entry name" value="HisKA"/>
    <property type="match status" value="1"/>
</dbReference>
<organism evidence="15 16">
    <name type="scientific">Actinomycetospora cinnamomea</name>
    <dbReference type="NCBI Taxonomy" id="663609"/>
    <lineage>
        <taxon>Bacteria</taxon>
        <taxon>Bacillati</taxon>
        <taxon>Actinomycetota</taxon>
        <taxon>Actinomycetes</taxon>
        <taxon>Pseudonocardiales</taxon>
        <taxon>Pseudonocardiaceae</taxon>
        <taxon>Actinomycetospora</taxon>
    </lineage>
</organism>
<keyword evidence="4" id="KW-1003">Cell membrane</keyword>
<accession>A0A2U1FIB2</accession>
<reference evidence="15 16" key="1">
    <citation type="submission" date="2018-04" db="EMBL/GenBank/DDBJ databases">
        <title>Genomic Encyclopedia of Type Strains, Phase IV (KMG-IV): sequencing the most valuable type-strain genomes for metagenomic binning, comparative biology and taxonomic classification.</title>
        <authorList>
            <person name="Goeker M."/>
        </authorList>
    </citation>
    <scope>NUCLEOTIDE SEQUENCE [LARGE SCALE GENOMIC DNA]</scope>
    <source>
        <strain evidence="15 16">DSM 45771</strain>
    </source>
</reference>
<keyword evidence="8 15" id="KW-0418">Kinase</keyword>
<evidence type="ECO:0000256" key="5">
    <source>
        <dbReference type="ARBA" id="ARBA00022553"/>
    </source>
</evidence>
<dbReference type="Pfam" id="PF05231">
    <property type="entry name" value="MASE1"/>
    <property type="match status" value="1"/>
</dbReference>
<evidence type="ECO:0000256" key="9">
    <source>
        <dbReference type="ARBA" id="ARBA00022989"/>
    </source>
</evidence>
<evidence type="ECO:0000256" key="7">
    <source>
        <dbReference type="ARBA" id="ARBA00022692"/>
    </source>
</evidence>
<evidence type="ECO:0000256" key="2">
    <source>
        <dbReference type="ARBA" id="ARBA00004651"/>
    </source>
</evidence>
<dbReference type="OrthoDB" id="23692at2"/>
<keyword evidence="9 13" id="KW-1133">Transmembrane helix</keyword>
<dbReference type="SUPFAM" id="SSF47384">
    <property type="entry name" value="Homodimeric domain of signal transducing histidine kinase"/>
    <property type="match status" value="1"/>
</dbReference>
<evidence type="ECO:0000259" key="14">
    <source>
        <dbReference type="PROSITE" id="PS50109"/>
    </source>
</evidence>
<keyword evidence="16" id="KW-1185">Reference proteome</keyword>
<evidence type="ECO:0000256" key="12">
    <source>
        <dbReference type="ARBA" id="ARBA00039401"/>
    </source>
</evidence>
<dbReference type="InterPro" id="IPR003594">
    <property type="entry name" value="HATPase_dom"/>
</dbReference>
<evidence type="ECO:0000256" key="10">
    <source>
        <dbReference type="ARBA" id="ARBA00023012"/>
    </source>
</evidence>
<dbReference type="Gene3D" id="1.10.287.130">
    <property type="match status" value="1"/>
</dbReference>
<feature type="transmembrane region" description="Helical" evidence="13">
    <location>
        <begin position="169"/>
        <end position="189"/>
    </location>
</feature>
<dbReference type="AlphaFoldDB" id="A0A2U1FIB2"/>
<dbReference type="EC" id="2.7.13.3" evidence="3"/>
<dbReference type="EMBL" id="QEKW01000003">
    <property type="protein sequence ID" value="PVZ11922.1"/>
    <property type="molecule type" value="Genomic_DNA"/>
</dbReference>
<dbReference type="RefSeq" id="WP_116707606.1">
    <property type="nucleotide sequence ID" value="NZ_QEKW01000003.1"/>
</dbReference>
<dbReference type="SMART" id="SM00387">
    <property type="entry name" value="HATPase_c"/>
    <property type="match status" value="1"/>
</dbReference>
<dbReference type="Proteomes" id="UP000245639">
    <property type="component" value="Unassembled WGS sequence"/>
</dbReference>
<dbReference type="Pfam" id="PF00512">
    <property type="entry name" value="HisKA"/>
    <property type="match status" value="1"/>
</dbReference>
<evidence type="ECO:0000256" key="6">
    <source>
        <dbReference type="ARBA" id="ARBA00022679"/>
    </source>
</evidence>
<dbReference type="PANTHER" id="PTHR42878">
    <property type="entry name" value="TWO-COMPONENT HISTIDINE KINASE"/>
    <property type="match status" value="1"/>
</dbReference>
<comment type="subcellular location">
    <subcellularLocation>
        <location evidence="2">Cell membrane</location>
        <topology evidence="2">Multi-pass membrane protein</topology>
    </subcellularLocation>
</comment>
<evidence type="ECO:0000256" key="3">
    <source>
        <dbReference type="ARBA" id="ARBA00012438"/>
    </source>
</evidence>
<dbReference type="InterPro" id="IPR036097">
    <property type="entry name" value="HisK_dim/P_sf"/>
</dbReference>
<sequence>MSLQAALARTLHRAPLALRHGLVLLVAGTGYAVAALTALSWFDPNGVGPSFFPAAGWSVALLCVLERRWWPAVLAGVAAAEVAVDLAAGLSVAAAVGFAVANTVEPALGATLARARAGGRPDLSRQRDLTGFVAGAVVAAPLAGALIGALVDTVVGAGRPWHEFVARWWLGDGLAVLVVATAVVAVLTLPWDRRTVLATAAAAGVGAGATAALFWTQTLVVVYVPALLLVWVALRYGVGAVSVVGLAAALTAAQGEAEGLGFGATLGVAPGVSHVYLQMLLAVLLLTVMLLAVRVDEQVRAKVAAEIAARRSADLAAWNAELERSNAELDTFAYAASHDLREPLRAIAQTAGFVLEDAADLDDESTRRLRSICLLAIRMDELLDSLLRYSQVGRGELDPVTVDLDGVLDEVAALLAERCREAGVELRREGRLPVVRGDRAQLGEVLTNLLVNAIKYAGDEPRWVEVGPGPVPEGSAATDCAVYVRDNGVGIPPERREDVFAPFQRLHPGRARGLGMGLAISRKIIERHGGRIGVESTPGQGSSFWFTVPSAGVPSQQAKIPRSTTWNMARSTGLNT</sequence>
<dbReference type="InterPro" id="IPR005467">
    <property type="entry name" value="His_kinase_dom"/>
</dbReference>
<dbReference type="GO" id="GO:0030295">
    <property type="term" value="F:protein kinase activator activity"/>
    <property type="evidence" value="ECO:0007669"/>
    <property type="project" value="TreeGrafter"/>
</dbReference>
<dbReference type="GO" id="GO:0005886">
    <property type="term" value="C:plasma membrane"/>
    <property type="evidence" value="ECO:0007669"/>
    <property type="project" value="UniProtKB-SubCell"/>
</dbReference>
<protein>
    <recommendedName>
        <fullName evidence="12">Sensor-like histidine kinase SenX3</fullName>
        <ecNumber evidence="3">2.7.13.3</ecNumber>
    </recommendedName>
</protein>
<dbReference type="InterPro" id="IPR050351">
    <property type="entry name" value="BphY/WalK/GraS-like"/>
</dbReference>
<evidence type="ECO:0000256" key="4">
    <source>
        <dbReference type="ARBA" id="ARBA00022475"/>
    </source>
</evidence>
<comment type="catalytic activity">
    <reaction evidence="1">
        <text>ATP + protein L-histidine = ADP + protein N-phospho-L-histidine.</text>
        <dbReference type="EC" id="2.7.13.3"/>
    </reaction>
</comment>
<keyword evidence="11 13" id="KW-0472">Membrane</keyword>
<dbReference type="Pfam" id="PF02518">
    <property type="entry name" value="HATPase_c"/>
    <property type="match status" value="1"/>
</dbReference>
<evidence type="ECO:0000313" key="15">
    <source>
        <dbReference type="EMBL" id="PVZ11922.1"/>
    </source>
</evidence>
<dbReference type="PROSITE" id="PS50109">
    <property type="entry name" value="HIS_KIN"/>
    <property type="match status" value="1"/>
</dbReference>
<evidence type="ECO:0000256" key="1">
    <source>
        <dbReference type="ARBA" id="ARBA00000085"/>
    </source>
</evidence>
<dbReference type="PRINTS" id="PR00344">
    <property type="entry name" value="BCTRLSENSOR"/>
</dbReference>
<keyword evidence="10" id="KW-0902">Two-component regulatory system</keyword>
<dbReference type="InterPro" id="IPR036890">
    <property type="entry name" value="HATPase_C_sf"/>
</dbReference>
<dbReference type="GO" id="GO:0000156">
    <property type="term" value="F:phosphorelay response regulator activity"/>
    <property type="evidence" value="ECO:0007669"/>
    <property type="project" value="TreeGrafter"/>
</dbReference>
<feature type="transmembrane region" description="Helical" evidence="13">
    <location>
        <begin position="195"/>
        <end position="215"/>
    </location>
</feature>
<dbReference type="InterPro" id="IPR003661">
    <property type="entry name" value="HisK_dim/P_dom"/>
</dbReference>
<keyword evidence="5" id="KW-0597">Phosphoprotein</keyword>
<dbReference type="GO" id="GO:0007234">
    <property type="term" value="P:osmosensory signaling via phosphorelay pathway"/>
    <property type="evidence" value="ECO:0007669"/>
    <property type="project" value="TreeGrafter"/>
</dbReference>
<feature type="transmembrane region" description="Helical" evidence="13">
    <location>
        <begin position="132"/>
        <end position="157"/>
    </location>
</feature>
<dbReference type="PANTHER" id="PTHR42878:SF15">
    <property type="entry name" value="BACTERIOPHYTOCHROME"/>
    <property type="match status" value="1"/>
</dbReference>
<name>A0A2U1FIB2_9PSEU</name>
<evidence type="ECO:0000256" key="8">
    <source>
        <dbReference type="ARBA" id="ARBA00022777"/>
    </source>
</evidence>
<dbReference type="InterPro" id="IPR004358">
    <property type="entry name" value="Sig_transdc_His_kin-like_C"/>
</dbReference>
<dbReference type="GO" id="GO:0000155">
    <property type="term" value="F:phosphorelay sensor kinase activity"/>
    <property type="evidence" value="ECO:0007669"/>
    <property type="project" value="InterPro"/>
</dbReference>
<gene>
    <name evidence="15" type="ORF">C8D89_103252</name>
</gene>